<dbReference type="STRING" id="211165.GCA_000317285_03935"/>
<protein>
    <recommendedName>
        <fullName evidence="3">Erythromycin esterase</fullName>
    </recommendedName>
</protein>
<evidence type="ECO:0000313" key="2">
    <source>
        <dbReference type="Proteomes" id="UP000268857"/>
    </source>
</evidence>
<dbReference type="Gene3D" id="1.20.1440.30">
    <property type="entry name" value="Biosynthetic Protein domain"/>
    <property type="match status" value="1"/>
</dbReference>
<dbReference type="InterPro" id="IPR014622">
    <property type="entry name" value="UCP036794_erythomycin"/>
</dbReference>
<proteinExistence type="predicted"/>
<dbReference type="RefSeq" id="WP_016875508.1">
    <property type="nucleotide sequence ID" value="NZ_AJLN01000100.1"/>
</dbReference>
<dbReference type="Gene3D" id="3.40.1660.10">
    <property type="entry name" value="EreA-like (biosynthetic domain)"/>
    <property type="match status" value="1"/>
</dbReference>
<name>A0A433NN04_CHLFR</name>
<accession>A0A433NN04</accession>
<dbReference type="EMBL" id="RSCJ01000004">
    <property type="protein sequence ID" value="RUR84579.1"/>
    <property type="molecule type" value="Genomic_DNA"/>
</dbReference>
<evidence type="ECO:0008006" key="3">
    <source>
        <dbReference type="Google" id="ProtNLM"/>
    </source>
</evidence>
<organism evidence="1 2">
    <name type="scientific">Chlorogloeopsis fritschii PCC 6912</name>
    <dbReference type="NCBI Taxonomy" id="211165"/>
    <lineage>
        <taxon>Bacteria</taxon>
        <taxon>Bacillati</taxon>
        <taxon>Cyanobacteriota</taxon>
        <taxon>Cyanophyceae</taxon>
        <taxon>Nostocales</taxon>
        <taxon>Chlorogloeopsidaceae</taxon>
        <taxon>Chlorogloeopsis</taxon>
    </lineage>
</organism>
<dbReference type="InterPro" id="IPR007815">
    <property type="entry name" value="Emycin_Estase"/>
</dbReference>
<dbReference type="OrthoDB" id="9810066at2"/>
<keyword evidence="2" id="KW-1185">Reference proteome</keyword>
<dbReference type="AlphaFoldDB" id="A0A433NN04"/>
<comment type="caution">
    <text evidence="1">The sequence shown here is derived from an EMBL/GenBank/DDBJ whole genome shotgun (WGS) entry which is preliminary data.</text>
</comment>
<dbReference type="Gene3D" id="3.30.1870.10">
    <property type="entry name" value="EreA-like, domain 2"/>
    <property type="match status" value="1"/>
</dbReference>
<evidence type="ECO:0000313" key="1">
    <source>
        <dbReference type="EMBL" id="RUR84579.1"/>
    </source>
</evidence>
<dbReference type="Pfam" id="PF05139">
    <property type="entry name" value="Erythro_esteras"/>
    <property type="match status" value="1"/>
</dbReference>
<dbReference type="SUPFAM" id="SSF159501">
    <property type="entry name" value="EreA/ChaN-like"/>
    <property type="match status" value="1"/>
</dbReference>
<dbReference type="PANTHER" id="PTHR31299:SF0">
    <property type="entry name" value="ESTERASE, PUTATIVE (AFU_ORTHOLOGUE AFUA_1G05850)-RELATED"/>
    <property type="match status" value="1"/>
</dbReference>
<dbReference type="PIRSF" id="PIRSF036794">
    <property type="entry name" value="UCP_erythr_ester"/>
    <property type="match status" value="1"/>
</dbReference>
<dbReference type="PANTHER" id="PTHR31299">
    <property type="entry name" value="ESTERASE, PUTATIVE (AFU_ORTHOLOGUE AFUA_1G05850)-RELATED"/>
    <property type="match status" value="1"/>
</dbReference>
<dbReference type="GO" id="GO:0046677">
    <property type="term" value="P:response to antibiotic"/>
    <property type="evidence" value="ECO:0007669"/>
    <property type="project" value="InterPro"/>
</dbReference>
<sequence>MTNSTKTKLSDAIKEVAYPLTGASTDYDSLLELIGDARFVLIGEASHGTHEFYEQRSEITKRLIQEKGFTAVAVEADWPDAYRVNRYINRISKDVTPDEALNGFQRFPTWMWRNIDVVSFVGWLRDYNDALPNNATKVGFYGLDLYSMYSSIEAVLAYLEKVDPEAAKRARDRYSCFENFGEDTQAYGYAANFSLSDSCQKEAVNQLIELQHKMKEYSTVAEDEFFYAEQNARLVKNAEEYYRSMFKGRISSWNLRDRHMAETLDCLVEHLDRQGSRTKVVIWEHNSHLGDARATDMGAAGELNVGQLVRERYADDAILIGFTTYTGTVTAASTWGGVTQLKQVRPALPNSYEALFHDTGMPWFLLDLRQQNQAIKGLETPKLERAIGVIYLPETERVSHYFYARLPEQFDFVIHIDDTKGVQPLDRTPHWEVGEAPETYPFSL</sequence>
<dbReference type="Proteomes" id="UP000268857">
    <property type="component" value="Unassembled WGS sequence"/>
</dbReference>
<reference evidence="1 2" key="1">
    <citation type="journal article" date="2019" name="Genome Biol. Evol.">
        <title>Day and night: Metabolic profiles and evolutionary relationships of six axenic non-marine cyanobacteria.</title>
        <authorList>
            <person name="Will S.E."/>
            <person name="Henke P."/>
            <person name="Boedeker C."/>
            <person name="Huang S."/>
            <person name="Brinkmann H."/>
            <person name="Rohde M."/>
            <person name="Jarek M."/>
            <person name="Friedl T."/>
            <person name="Seufert S."/>
            <person name="Schumacher M."/>
            <person name="Overmann J."/>
            <person name="Neumann-Schaal M."/>
            <person name="Petersen J."/>
        </authorList>
    </citation>
    <scope>NUCLEOTIDE SEQUENCE [LARGE SCALE GENOMIC DNA]</scope>
    <source>
        <strain evidence="1 2">PCC 6912</strain>
    </source>
</reference>
<dbReference type="InterPro" id="IPR052036">
    <property type="entry name" value="Hydrolase/PRTase-associated"/>
</dbReference>
<gene>
    <name evidence="1" type="ORF">PCC6912_14740</name>
</gene>
<dbReference type="CDD" id="cd14728">
    <property type="entry name" value="Ere-like"/>
    <property type="match status" value="1"/>
</dbReference>